<dbReference type="Proteomes" id="UP000035481">
    <property type="component" value="Unassembled WGS sequence"/>
</dbReference>
<evidence type="ECO:0000259" key="1">
    <source>
        <dbReference type="Pfam" id="PF07883"/>
    </source>
</evidence>
<reference evidence="2 3" key="1">
    <citation type="journal article" date="2015" name="Antonie Van Leeuwenhoek">
        <title>A phylogenomic and molecular marker based taxonomic framework for the order Xanthomonadales: proposal to transfer the families Algiphilaceae and Solimonadaceae to the order Nevskiales ord. nov. and to create a new family within the order Xanthomonadales, the family Rhodanobacteraceae fam. nov., containing the genus Rhodanobacter and its closest relatives.</title>
        <authorList>
            <person name="Naushad S."/>
            <person name="Adeolu M."/>
            <person name="Wong S."/>
            <person name="Sohail M."/>
            <person name="Schellhorn H.E."/>
            <person name="Gupta R.S."/>
        </authorList>
    </citation>
    <scope>NUCLEOTIDE SEQUENCE [LARGE SCALE GENOMIC DNA]</scope>
    <source>
        <strain evidence="2 3">DSM 16301</strain>
    </source>
</reference>
<dbReference type="STRING" id="1440762.Y882_04510"/>
<dbReference type="RefSeq" id="WP_082120915.1">
    <property type="nucleotide sequence ID" value="NZ_JPLA01000012.1"/>
</dbReference>
<protein>
    <submittedName>
        <fullName evidence="2">Cupin</fullName>
    </submittedName>
</protein>
<dbReference type="PATRIC" id="fig|1440762.4.peg.236"/>
<evidence type="ECO:0000313" key="2">
    <source>
        <dbReference type="EMBL" id="KLD65001.1"/>
    </source>
</evidence>
<dbReference type="Pfam" id="PF07883">
    <property type="entry name" value="Cupin_2"/>
    <property type="match status" value="1"/>
</dbReference>
<dbReference type="InterPro" id="IPR014710">
    <property type="entry name" value="RmlC-like_jellyroll"/>
</dbReference>
<sequence>MVTPIRLLDVAAQLPHAWSSGVLASFGDARLKLLRMDEQPYPDESHDYDEGLLVLDGVMVLRIRGEVLRVEAGELYVVPAGVPHSVEGGSRGTLLIIDT</sequence>
<dbReference type="EMBL" id="JPLA01000012">
    <property type="protein sequence ID" value="KLD65001.1"/>
    <property type="molecule type" value="Genomic_DNA"/>
</dbReference>
<dbReference type="Gene3D" id="2.60.120.10">
    <property type="entry name" value="Jelly Rolls"/>
    <property type="match status" value="1"/>
</dbReference>
<dbReference type="OrthoDB" id="9794183at2"/>
<dbReference type="InterPro" id="IPR013096">
    <property type="entry name" value="Cupin_2"/>
</dbReference>
<name>A0A0G9H683_9GAMM</name>
<dbReference type="InterPro" id="IPR011051">
    <property type="entry name" value="RmlC_Cupin_sf"/>
</dbReference>
<accession>A0A0G9H683</accession>
<gene>
    <name evidence="2" type="ORF">Y882_04510</name>
</gene>
<dbReference type="AlphaFoldDB" id="A0A0G9H683"/>
<proteinExistence type="predicted"/>
<feature type="domain" description="Cupin type-2" evidence="1">
    <location>
        <begin position="42"/>
        <end position="90"/>
    </location>
</feature>
<organism evidence="2 3">
    <name type="scientific">Dyella japonica DSM 16301</name>
    <dbReference type="NCBI Taxonomy" id="1440762"/>
    <lineage>
        <taxon>Bacteria</taxon>
        <taxon>Pseudomonadati</taxon>
        <taxon>Pseudomonadota</taxon>
        <taxon>Gammaproteobacteria</taxon>
        <taxon>Lysobacterales</taxon>
        <taxon>Rhodanobacteraceae</taxon>
        <taxon>Dyella</taxon>
    </lineage>
</organism>
<evidence type="ECO:0000313" key="3">
    <source>
        <dbReference type="Proteomes" id="UP000035481"/>
    </source>
</evidence>
<dbReference type="SUPFAM" id="SSF51182">
    <property type="entry name" value="RmlC-like cupins"/>
    <property type="match status" value="1"/>
</dbReference>
<comment type="caution">
    <text evidence="2">The sequence shown here is derived from an EMBL/GenBank/DDBJ whole genome shotgun (WGS) entry which is preliminary data.</text>
</comment>